<keyword evidence="1" id="KW-0812">Transmembrane</keyword>
<sequence>MANLSKIASRLDAVMDLMGPAIAVMLLAMGIETYRDGGSLGWPIAGAVLLVINLWVAWRRLARRRKPSPQS</sequence>
<protein>
    <submittedName>
        <fullName evidence="2">Uncharacterized protein</fullName>
    </submittedName>
</protein>
<accession>A0ABP5V287</accession>
<gene>
    <name evidence="2" type="ORF">GCM10010255_21310</name>
</gene>
<name>A0ABP5V287_9ACTN</name>
<keyword evidence="3" id="KW-1185">Reference proteome</keyword>
<keyword evidence="1" id="KW-1133">Transmembrane helix</keyword>
<dbReference type="Proteomes" id="UP001499986">
    <property type="component" value="Unassembled WGS sequence"/>
</dbReference>
<feature type="transmembrane region" description="Helical" evidence="1">
    <location>
        <begin position="40"/>
        <end position="58"/>
    </location>
</feature>
<evidence type="ECO:0000313" key="2">
    <source>
        <dbReference type="EMBL" id="GAA2391700.1"/>
    </source>
</evidence>
<dbReference type="EMBL" id="BAAASE010000002">
    <property type="protein sequence ID" value="GAA2391700.1"/>
    <property type="molecule type" value="Genomic_DNA"/>
</dbReference>
<dbReference type="RefSeq" id="WP_086843761.1">
    <property type="nucleotide sequence ID" value="NZ_BAAASE010000002.1"/>
</dbReference>
<organism evidence="2 3">
    <name type="scientific">Streptomyces coeruleofuscus</name>
    <dbReference type="NCBI Taxonomy" id="66879"/>
    <lineage>
        <taxon>Bacteria</taxon>
        <taxon>Bacillati</taxon>
        <taxon>Actinomycetota</taxon>
        <taxon>Actinomycetes</taxon>
        <taxon>Kitasatosporales</taxon>
        <taxon>Streptomycetaceae</taxon>
        <taxon>Streptomyces</taxon>
    </lineage>
</organism>
<reference evidence="3" key="1">
    <citation type="journal article" date="2019" name="Int. J. Syst. Evol. Microbiol.">
        <title>The Global Catalogue of Microorganisms (GCM) 10K type strain sequencing project: providing services to taxonomists for standard genome sequencing and annotation.</title>
        <authorList>
            <consortium name="The Broad Institute Genomics Platform"/>
            <consortium name="The Broad Institute Genome Sequencing Center for Infectious Disease"/>
            <person name="Wu L."/>
            <person name="Ma J."/>
        </authorList>
    </citation>
    <scope>NUCLEOTIDE SEQUENCE [LARGE SCALE GENOMIC DNA]</scope>
    <source>
        <strain evidence="3">JCM 4358</strain>
    </source>
</reference>
<comment type="caution">
    <text evidence="2">The sequence shown here is derived from an EMBL/GenBank/DDBJ whole genome shotgun (WGS) entry which is preliminary data.</text>
</comment>
<feature type="transmembrane region" description="Helical" evidence="1">
    <location>
        <begin position="12"/>
        <end position="34"/>
    </location>
</feature>
<keyword evidence="1" id="KW-0472">Membrane</keyword>
<evidence type="ECO:0000256" key="1">
    <source>
        <dbReference type="SAM" id="Phobius"/>
    </source>
</evidence>
<evidence type="ECO:0000313" key="3">
    <source>
        <dbReference type="Proteomes" id="UP001499986"/>
    </source>
</evidence>
<proteinExistence type="predicted"/>